<accession>A0A8J3VKD0</accession>
<dbReference type="AlphaFoldDB" id="A0A8J3VKD0"/>
<comment type="caution">
    <text evidence="1">The sequence shown here is derived from an EMBL/GenBank/DDBJ whole genome shotgun (WGS) entry which is preliminary data.</text>
</comment>
<sequence>MKVNTPAVTSIAARLASNALQQHMYAAPTTVAEECRSPGESCWWDSDCCNGPPTPSYCEWWTCRKA</sequence>
<reference evidence="1" key="1">
    <citation type="submission" date="2021-01" db="EMBL/GenBank/DDBJ databases">
        <title>Whole genome shotgun sequence of Rhizocola hellebori NBRC 109834.</title>
        <authorList>
            <person name="Komaki H."/>
            <person name="Tamura T."/>
        </authorList>
    </citation>
    <scope>NUCLEOTIDE SEQUENCE</scope>
    <source>
        <strain evidence="1">NBRC 109834</strain>
    </source>
</reference>
<gene>
    <name evidence="1" type="ORF">Rhe02_69750</name>
</gene>
<keyword evidence="2" id="KW-1185">Reference proteome</keyword>
<dbReference type="Proteomes" id="UP000612899">
    <property type="component" value="Unassembled WGS sequence"/>
</dbReference>
<dbReference type="EMBL" id="BONY01000057">
    <property type="protein sequence ID" value="GIH08908.1"/>
    <property type="molecule type" value="Genomic_DNA"/>
</dbReference>
<name>A0A8J3VKD0_9ACTN</name>
<protein>
    <submittedName>
        <fullName evidence="1">Uncharacterized protein</fullName>
    </submittedName>
</protein>
<evidence type="ECO:0000313" key="2">
    <source>
        <dbReference type="Proteomes" id="UP000612899"/>
    </source>
</evidence>
<organism evidence="1 2">
    <name type="scientific">Rhizocola hellebori</name>
    <dbReference type="NCBI Taxonomy" id="1392758"/>
    <lineage>
        <taxon>Bacteria</taxon>
        <taxon>Bacillati</taxon>
        <taxon>Actinomycetota</taxon>
        <taxon>Actinomycetes</taxon>
        <taxon>Micromonosporales</taxon>
        <taxon>Micromonosporaceae</taxon>
        <taxon>Rhizocola</taxon>
    </lineage>
</organism>
<proteinExistence type="predicted"/>
<evidence type="ECO:0000313" key="1">
    <source>
        <dbReference type="EMBL" id="GIH08908.1"/>
    </source>
</evidence>